<organism evidence="4 5">
    <name type="scientific">Brachionus plicatilis</name>
    <name type="common">Marine rotifer</name>
    <name type="synonym">Brachionus muelleri</name>
    <dbReference type="NCBI Taxonomy" id="10195"/>
    <lineage>
        <taxon>Eukaryota</taxon>
        <taxon>Metazoa</taxon>
        <taxon>Spiralia</taxon>
        <taxon>Gnathifera</taxon>
        <taxon>Rotifera</taxon>
        <taxon>Eurotatoria</taxon>
        <taxon>Monogononta</taxon>
        <taxon>Pseudotrocha</taxon>
        <taxon>Ploima</taxon>
        <taxon>Brachionidae</taxon>
        <taxon>Brachionus</taxon>
    </lineage>
</organism>
<accession>A0A3M7P7P3</accession>
<dbReference type="InterPro" id="IPR043504">
    <property type="entry name" value="Peptidase_S1_PA_chymotrypsin"/>
</dbReference>
<keyword evidence="4" id="KW-0645">Protease</keyword>
<sequence length="199" mass="22794">MIPKISQAVLILFALAIDRQTQCFINPSECGRRIEDIRAEKLNKILGGQQTDPEDWGWQVALFIDTTYICGSTLIDTEWVITAAECIDERFSLELYNLLFGLHNRSKPESYSIKRTLTEFIVHPQYNSDNLHNNKALLKLSLSDQAKESKETDSSRIERLINFGILAAGLSAVALSEWCLNELFVYFKIQTDPNWPNFF</sequence>
<dbReference type="Gene3D" id="2.40.10.10">
    <property type="entry name" value="Trypsin-like serine proteases"/>
    <property type="match status" value="1"/>
</dbReference>
<keyword evidence="4" id="KW-0378">Hydrolase</keyword>
<feature type="domain" description="Peptidase S1" evidence="3">
    <location>
        <begin position="45"/>
        <end position="178"/>
    </location>
</feature>
<reference evidence="4 5" key="1">
    <citation type="journal article" date="2018" name="Sci. Rep.">
        <title>Genomic signatures of local adaptation to the degree of environmental predictability in rotifers.</title>
        <authorList>
            <person name="Franch-Gras L."/>
            <person name="Hahn C."/>
            <person name="Garcia-Roger E.M."/>
            <person name="Carmona M.J."/>
            <person name="Serra M."/>
            <person name="Gomez A."/>
        </authorList>
    </citation>
    <scope>NUCLEOTIDE SEQUENCE [LARGE SCALE GENOMIC DNA]</scope>
    <source>
        <strain evidence="4">HYR1</strain>
    </source>
</reference>
<evidence type="ECO:0000256" key="2">
    <source>
        <dbReference type="SAM" id="SignalP"/>
    </source>
</evidence>
<keyword evidence="5" id="KW-1185">Reference proteome</keyword>
<name>A0A3M7P7P3_BRAPC</name>
<dbReference type="PANTHER" id="PTHR24252:SF7">
    <property type="entry name" value="HYALIN"/>
    <property type="match status" value="1"/>
</dbReference>
<dbReference type="GO" id="GO:0006508">
    <property type="term" value="P:proteolysis"/>
    <property type="evidence" value="ECO:0007669"/>
    <property type="project" value="UniProtKB-KW"/>
</dbReference>
<evidence type="ECO:0000259" key="3">
    <source>
        <dbReference type="PROSITE" id="PS50240"/>
    </source>
</evidence>
<dbReference type="EMBL" id="REGN01012589">
    <property type="protein sequence ID" value="RMZ95105.1"/>
    <property type="molecule type" value="Genomic_DNA"/>
</dbReference>
<dbReference type="STRING" id="10195.A0A3M7P7P3"/>
<evidence type="ECO:0000313" key="4">
    <source>
        <dbReference type="EMBL" id="RMZ95105.1"/>
    </source>
</evidence>
<evidence type="ECO:0000313" key="5">
    <source>
        <dbReference type="Proteomes" id="UP000276133"/>
    </source>
</evidence>
<dbReference type="SMART" id="SM00020">
    <property type="entry name" value="Tryp_SPc"/>
    <property type="match status" value="1"/>
</dbReference>
<dbReference type="Proteomes" id="UP000276133">
    <property type="component" value="Unassembled WGS sequence"/>
</dbReference>
<dbReference type="OrthoDB" id="10002959at2759"/>
<feature type="chain" id="PRO_5018129785" evidence="2">
    <location>
        <begin position="24"/>
        <end position="199"/>
    </location>
</feature>
<dbReference type="InterPro" id="IPR001254">
    <property type="entry name" value="Trypsin_dom"/>
</dbReference>
<protein>
    <submittedName>
        <fullName evidence="4">Chymotrypsin-like protease CTRL-1</fullName>
    </submittedName>
</protein>
<feature type="signal peptide" evidence="2">
    <location>
        <begin position="1"/>
        <end position="23"/>
    </location>
</feature>
<dbReference type="SUPFAM" id="SSF50494">
    <property type="entry name" value="Trypsin-like serine proteases"/>
    <property type="match status" value="1"/>
</dbReference>
<keyword evidence="1" id="KW-1015">Disulfide bond</keyword>
<gene>
    <name evidence="4" type="ORF">BpHYR1_029297</name>
</gene>
<dbReference type="AlphaFoldDB" id="A0A3M7P7P3"/>
<proteinExistence type="predicted"/>
<evidence type="ECO:0000256" key="1">
    <source>
        <dbReference type="ARBA" id="ARBA00023157"/>
    </source>
</evidence>
<dbReference type="Pfam" id="PF00089">
    <property type="entry name" value="Trypsin"/>
    <property type="match status" value="1"/>
</dbReference>
<dbReference type="InterPro" id="IPR009003">
    <property type="entry name" value="Peptidase_S1_PA"/>
</dbReference>
<dbReference type="GO" id="GO:0004252">
    <property type="term" value="F:serine-type endopeptidase activity"/>
    <property type="evidence" value="ECO:0007669"/>
    <property type="project" value="InterPro"/>
</dbReference>
<dbReference type="FunFam" id="2.40.10.10:FF:000068">
    <property type="entry name" value="transmembrane protease serine 2"/>
    <property type="match status" value="1"/>
</dbReference>
<dbReference type="PROSITE" id="PS50240">
    <property type="entry name" value="TRYPSIN_DOM"/>
    <property type="match status" value="1"/>
</dbReference>
<keyword evidence="2" id="KW-0732">Signal</keyword>
<dbReference type="PANTHER" id="PTHR24252">
    <property type="entry name" value="ACROSIN-RELATED"/>
    <property type="match status" value="1"/>
</dbReference>
<comment type="caution">
    <text evidence="4">The sequence shown here is derived from an EMBL/GenBank/DDBJ whole genome shotgun (WGS) entry which is preliminary data.</text>
</comment>